<accession>A0A1U7NEA7</accession>
<evidence type="ECO:0000313" key="1">
    <source>
        <dbReference type="EMBL" id="OLU37810.1"/>
    </source>
</evidence>
<proteinExistence type="predicted"/>
<dbReference type="Proteomes" id="UP000186341">
    <property type="component" value="Unassembled WGS sequence"/>
</dbReference>
<keyword evidence="2" id="KW-1185">Reference proteome</keyword>
<reference evidence="1 2" key="1">
    <citation type="submission" date="2016-11" db="EMBL/GenBank/DDBJ databases">
        <title>Description of two novel members of the family Erysipelotrichaceae: Ileibacterium lipovorans gen. nov., sp. nov. and Dubosiella newyorkensis, gen. nov., sp. nov.</title>
        <authorList>
            <person name="Cox L.M."/>
            <person name="Sohn J."/>
            <person name="Tyrrell K.L."/>
            <person name="Citron D.M."/>
            <person name="Lawson P.A."/>
            <person name="Patel N.B."/>
            <person name="Iizumi T."/>
            <person name="Perez-Perez G.I."/>
            <person name="Goldstein E.J."/>
            <person name="Blaser M.J."/>
        </authorList>
    </citation>
    <scope>NUCLEOTIDE SEQUENCE [LARGE SCALE GENOMIC DNA]</scope>
    <source>
        <strain evidence="1 2">NYU-BL-A3</strain>
    </source>
</reference>
<dbReference type="AlphaFoldDB" id="A0A1U7NEA7"/>
<sequence>MVGSVHSSLFNQAEKNMLRKWVMTKSKAVIFKIQESEMKIQDRSYWMNPEICIECFKLSKIAADHNESNIPFDGNLQNSRSAGLQYHRF</sequence>
<evidence type="ECO:0000313" key="2">
    <source>
        <dbReference type="Proteomes" id="UP000186341"/>
    </source>
</evidence>
<gene>
    <name evidence="1" type="ORF">BO222_09690</name>
</gene>
<organism evidence="1 2">
    <name type="scientific">Ileibacterium valens</name>
    <dbReference type="NCBI Taxonomy" id="1862668"/>
    <lineage>
        <taxon>Bacteria</taxon>
        <taxon>Bacillati</taxon>
        <taxon>Bacillota</taxon>
        <taxon>Erysipelotrichia</taxon>
        <taxon>Erysipelotrichales</taxon>
        <taxon>Erysipelotrichaceae</taxon>
        <taxon>Ileibacterium</taxon>
    </lineage>
</organism>
<comment type="caution">
    <text evidence="1">The sequence shown here is derived from an EMBL/GenBank/DDBJ whole genome shotgun (WGS) entry which is preliminary data.</text>
</comment>
<dbReference type="EMBL" id="MPJW01000189">
    <property type="protein sequence ID" value="OLU37810.1"/>
    <property type="molecule type" value="Genomic_DNA"/>
</dbReference>
<name>A0A1U7NEA7_9FIRM</name>
<protein>
    <submittedName>
        <fullName evidence="1">Uncharacterized protein</fullName>
    </submittedName>
</protein>